<comment type="caution">
    <text evidence="1">The sequence shown here is derived from an EMBL/GenBank/DDBJ whole genome shotgun (WGS) entry which is preliminary data.</text>
</comment>
<reference evidence="1" key="1">
    <citation type="submission" date="2023-05" db="EMBL/GenBank/DDBJ databases">
        <title>Mycoplasma phocimorsus sp. nov., isolated from Scandinavian patients with seal finger or septic arthritis after contact with seals.</title>
        <authorList>
            <person name="Skafte-Holm A."/>
            <person name="Pedersen T.R."/>
            <person name="Froelund M."/>
            <person name="Stegger M."/>
            <person name="Qvortrup K."/>
            <person name="Michaels D.L."/>
            <person name="Brown D.R."/>
            <person name="Jensen J.S."/>
        </authorList>
    </citation>
    <scope>NUCLEOTIDE SEQUENCE</scope>
    <source>
        <strain evidence="1">M5725</strain>
    </source>
</reference>
<keyword evidence="2" id="KW-1185">Reference proteome</keyword>
<dbReference type="EMBL" id="JASDDP010000010">
    <property type="protein sequence ID" value="MDJ1645661.1"/>
    <property type="molecule type" value="Genomic_DNA"/>
</dbReference>
<gene>
    <name evidence="1" type="ORF">QLQ80_00960</name>
</gene>
<name>A0AAJ1PRT0_9MOLU</name>
<dbReference type="AlphaFoldDB" id="A0AAJ1PRT0"/>
<evidence type="ECO:0000313" key="2">
    <source>
        <dbReference type="Proteomes" id="UP001224428"/>
    </source>
</evidence>
<evidence type="ECO:0000313" key="1">
    <source>
        <dbReference type="EMBL" id="MDJ1645661.1"/>
    </source>
</evidence>
<proteinExistence type="predicted"/>
<accession>A0AAJ1PRT0</accession>
<organism evidence="1 2">
    <name type="scientific">Mycoplasma phocimorsus</name>
    <dbReference type="NCBI Taxonomy" id="3045839"/>
    <lineage>
        <taxon>Bacteria</taxon>
        <taxon>Bacillati</taxon>
        <taxon>Mycoplasmatota</taxon>
        <taxon>Mollicutes</taxon>
        <taxon>Mycoplasmataceae</taxon>
        <taxon>Mycoplasma</taxon>
    </lineage>
</organism>
<sequence length="443" mass="50968">MRKITKIIVPLFGFLGLTPIIGCSKTNKENKKHSESVQIQIKNIIKKQEETKNFVIENQKTKKFSNAELINPEKINNLVKTERKAQAFWPWSWEEPKKKAPVKFYDFFLNPKNTTSLAISGAFSGLSLVLGSVGLGYVFEKVVPNTKYWFWSYSFPKKVEELLKTIFDCEISEDVKKAGSNLMLDLLRINDPELKTKFENFNNKLQNFLKNKTDAESIKTSLEANNFITEYFDGEENKTNNGFISLILQAIEKDTTGKTAKNFVMLVDSLKGINNKNISEATSENWHKFIFTDDAKKWYEIQLKVKIKETINIRKKRQISAKRQTINNTIFSAEDLQTEKDLTSFFDKLIQTTLYEGKEKEAINKYKQKLILLLDIIGKSFQLLSKNQKTDELKNCFSSLIAIILYSVNAISGVKAIDYITNPLSTNTNDLAKEISKFLTKDW</sequence>
<dbReference type="Proteomes" id="UP001224428">
    <property type="component" value="Unassembled WGS sequence"/>
</dbReference>
<dbReference type="RefSeq" id="WP_283827171.1">
    <property type="nucleotide sequence ID" value="NZ_JASDDP010000010.1"/>
</dbReference>
<protein>
    <submittedName>
        <fullName evidence="1">Uncharacterized protein</fullName>
    </submittedName>
</protein>